<dbReference type="Pfam" id="PF02668">
    <property type="entry name" value="TauD"/>
    <property type="match status" value="1"/>
</dbReference>
<dbReference type="OrthoDB" id="5491415at2"/>
<sequence length="360" mass="39616">MIQPIATAAAWRPAMLEASGAWLRRLTAEEVDDLRVAFRRLQATGKPMLGMTREDFPLGPFGAVLAEAAREMEAGIGFRTIRGIPVGDYTAEEAKLLFWAIGTHLGVARPQGKASQLISDVRDAGGTYRGTGGRGYNTNAELDFHTDGSDVVALLCLKTARSGGLSRLASSVAIHDALLAERPELVETLYGLFPHSRQKEEAADETPTYMAPVYSLKSGHFAARYIRNHIRSTQLIEGEPRLTERQHAALDAIQEMASSDAFCFSMWLEPGDLQLVNNHVLIHSRTHYEDFEEPERKRHLLRLWLAVPEGRPLCDAMREVYKNVAPGSVRGGFKGQNLPPGLAAWQARAAAALGMRDTPY</sequence>
<evidence type="ECO:0000256" key="2">
    <source>
        <dbReference type="ARBA" id="ARBA00023002"/>
    </source>
</evidence>
<dbReference type="InterPro" id="IPR042098">
    <property type="entry name" value="TauD-like_sf"/>
</dbReference>
<dbReference type="PANTHER" id="PTHR10696">
    <property type="entry name" value="GAMMA-BUTYROBETAINE HYDROXYLASE-RELATED"/>
    <property type="match status" value="1"/>
</dbReference>
<reference evidence="5 6" key="1">
    <citation type="submission" date="2016-10" db="EMBL/GenBank/DDBJ databases">
        <authorList>
            <person name="de Groot N.N."/>
        </authorList>
    </citation>
    <scope>NUCLEOTIDE SEQUENCE [LARGE SCALE GENOMIC DNA]</scope>
    <source>
        <strain evidence="5 6">CPCC 100156</strain>
    </source>
</reference>
<dbReference type="Gene3D" id="3.60.130.10">
    <property type="entry name" value="Clavaminate synthase-like"/>
    <property type="match status" value="1"/>
</dbReference>
<dbReference type="Proteomes" id="UP000198925">
    <property type="component" value="Unassembled WGS sequence"/>
</dbReference>
<dbReference type="PANTHER" id="PTHR10696:SF56">
    <property type="entry name" value="TAUD_TFDA-LIKE DOMAIN-CONTAINING PROTEIN"/>
    <property type="match status" value="1"/>
</dbReference>
<evidence type="ECO:0000313" key="5">
    <source>
        <dbReference type="EMBL" id="SDE26475.1"/>
    </source>
</evidence>
<accession>A0A1G7BJM9</accession>
<proteinExistence type="predicted"/>
<dbReference type="RefSeq" id="WP_090561534.1">
    <property type="nucleotide sequence ID" value="NZ_FMXZ01000002.1"/>
</dbReference>
<protein>
    <submittedName>
        <fullName evidence="5">Taurine catabolism dioxygenase TauD, TfdA family</fullName>
    </submittedName>
</protein>
<name>A0A1G7BJM9_9PROT</name>
<dbReference type="InterPro" id="IPR003819">
    <property type="entry name" value="TauD/TfdA-like"/>
</dbReference>
<dbReference type="SUPFAM" id="SSF51197">
    <property type="entry name" value="Clavaminate synthase-like"/>
    <property type="match status" value="1"/>
</dbReference>
<gene>
    <name evidence="5" type="ORF">SAMN04487779_102532</name>
</gene>
<dbReference type="GO" id="GO:0017000">
    <property type="term" value="P:antibiotic biosynthetic process"/>
    <property type="evidence" value="ECO:0007669"/>
    <property type="project" value="UniProtKB-KW"/>
</dbReference>
<keyword evidence="3" id="KW-0045">Antibiotic biosynthesis</keyword>
<evidence type="ECO:0000259" key="4">
    <source>
        <dbReference type="Pfam" id="PF02668"/>
    </source>
</evidence>
<dbReference type="GO" id="GO:0016706">
    <property type="term" value="F:2-oxoglutarate-dependent dioxygenase activity"/>
    <property type="evidence" value="ECO:0007669"/>
    <property type="project" value="UniProtKB-ARBA"/>
</dbReference>
<evidence type="ECO:0000256" key="1">
    <source>
        <dbReference type="ARBA" id="ARBA00001954"/>
    </source>
</evidence>
<dbReference type="AlphaFoldDB" id="A0A1G7BJM9"/>
<keyword evidence="6" id="KW-1185">Reference proteome</keyword>
<keyword evidence="2" id="KW-0560">Oxidoreductase</keyword>
<keyword evidence="5" id="KW-0223">Dioxygenase</keyword>
<evidence type="ECO:0000256" key="3">
    <source>
        <dbReference type="ARBA" id="ARBA00023194"/>
    </source>
</evidence>
<evidence type="ECO:0000313" key="6">
    <source>
        <dbReference type="Proteomes" id="UP000198925"/>
    </source>
</evidence>
<dbReference type="EMBL" id="FMZX01000025">
    <property type="protein sequence ID" value="SDE26475.1"/>
    <property type="molecule type" value="Genomic_DNA"/>
</dbReference>
<organism evidence="5 6">
    <name type="scientific">Belnapia rosea</name>
    <dbReference type="NCBI Taxonomy" id="938405"/>
    <lineage>
        <taxon>Bacteria</taxon>
        <taxon>Pseudomonadati</taxon>
        <taxon>Pseudomonadota</taxon>
        <taxon>Alphaproteobacteria</taxon>
        <taxon>Acetobacterales</taxon>
        <taxon>Roseomonadaceae</taxon>
        <taxon>Belnapia</taxon>
    </lineage>
</organism>
<dbReference type="STRING" id="938405.SAMN02927895_01312"/>
<feature type="domain" description="TauD/TfdA-like" evidence="4">
    <location>
        <begin position="51"/>
        <end position="304"/>
    </location>
</feature>
<comment type="cofactor">
    <cofactor evidence="1">
        <name>Fe(2+)</name>
        <dbReference type="ChEBI" id="CHEBI:29033"/>
    </cofactor>
</comment>
<dbReference type="InterPro" id="IPR050411">
    <property type="entry name" value="AlphaKG_dependent_hydroxylases"/>
</dbReference>